<reference evidence="3" key="1">
    <citation type="journal article" date="2019" name="Sci. Rep.">
        <title>Draft genome of Tanacetum cinerariifolium, the natural source of mosquito coil.</title>
        <authorList>
            <person name="Yamashiro T."/>
            <person name="Shiraishi A."/>
            <person name="Satake H."/>
            <person name="Nakayama K."/>
        </authorList>
    </citation>
    <scope>NUCLEOTIDE SEQUENCE</scope>
</reference>
<feature type="compositionally biased region" description="Basic and acidic residues" evidence="2">
    <location>
        <begin position="68"/>
        <end position="93"/>
    </location>
</feature>
<comment type="caution">
    <text evidence="3">The sequence shown here is derived from an EMBL/GenBank/DDBJ whole genome shotgun (WGS) entry which is preliminary data.</text>
</comment>
<sequence>MNVQNTRILSPVIQNDFTQTPAAKAVKIKDKIGKNSKTKEKQQMRVDKKNNKNRISRTKNKTICKKSTSREEGKRTGQQKEEGWKNKKEEQVKKKMVKLKGKKKVEDDDEDFVVEEQYDDEDDNKNFDKDATDRELFEMCQGRFGLVDVIEENKETENESKIEKRKLKELIYETIEAKFKSVLKEKRELEDMLKENIEIHELFYEDEKFELFVKKFKKEFTTGLNRDENKAGTSGARHGNDNDDVDYDGHYNDEDDVGHANHGDVHVNGNDEVDFVEENEANEMGVDAEKSVKEAA</sequence>
<feature type="coiled-coil region" evidence="1">
    <location>
        <begin position="146"/>
        <end position="192"/>
    </location>
</feature>
<name>A0A699JUI4_TANCI</name>
<accession>A0A699JUI4</accession>
<dbReference type="EMBL" id="BKCJ010442601">
    <property type="protein sequence ID" value="GFA54323.1"/>
    <property type="molecule type" value="Genomic_DNA"/>
</dbReference>
<gene>
    <name evidence="3" type="ORF">Tci_626295</name>
</gene>
<dbReference type="AlphaFoldDB" id="A0A699JUI4"/>
<feature type="compositionally biased region" description="Basic and acidic residues" evidence="2">
    <location>
        <begin position="247"/>
        <end position="265"/>
    </location>
</feature>
<evidence type="ECO:0000256" key="1">
    <source>
        <dbReference type="SAM" id="Coils"/>
    </source>
</evidence>
<feature type="region of interest" description="Disordered" evidence="2">
    <location>
        <begin position="224"/>
        <end position="296"/>
    </location>
</feature>
<evidence type="ECO:0000313" key="3">
    <source>
        <dbReference type="EMBL" id="GFA54323.1"/>
    </source>
</evidence>
<feature type="non-terminal residue" evidence="3">
    <location>
        <position position="296"/>
    </location>
</feature>
<feature type="compositionally biased region" description="Basic and acidic residues" evidence="2">
    <location>
        <begin position="27"/>
        <end position="50"/>
    </location>
</feature>
<feature type="compositionally biased region" description="Acidic residues" evidence="2">
    <location>
        <begin position="271"/>
        <end position="281"/>
    </location>
</feature>
<evidence type="ECO:0000256" key="2">
    <source>
        <dbReference type="SAM" id="MobiDB-lite"/>
    </source>
</evidence>
<organism evidence="3">
    <name type="scientific">Tanacetum cinerariifolium</name>
    <name type="common">Dalmatian daisy</name>
    <name type="synonym">Chrysanthemum cinerariifolium</name>
    <dbReference type="NCBI Taxonomy" id="118510"/>
    <lineage>
        <taxon>Eukaryota</taxon>
        <taxon>Viridiplantae</taxon>
        <taxon>Streptophyta</taxon>
        <taxon>Embryophyta</taxon>
        <taxon>Tracheophyta</taxon>
        <taxon>Spermatophyta</taxon>
        <taxon>Magnoliopsida</taxon>
        <taxon>eudicotyledons</taxon>
        <taxon>Gunneridae</taxon>
        <taxon>Pentapetalae</taxon>
        <taxon>asterids</taxon>
        <taxon>campanulids</taxon>
        <taxon>Asterales</taxon>
        <taxon>Asteraceae</taxon>
        <taxon>Asteroideae</taxon>
        <taxon>Anthemideae</taxon>
        <taxon>Anthemidinae</taxon>
        <taxon>Tanacetum</taxon>
    </lineage>
</organism>
<feature type="region of interest" description="Disordered" evidence="2">
    <location>
        <begin position="22"/>
        <end position="105"/>
    </location>
</feature>
<feature type="compositionally biased region" description="Basic residues" evidence="2">
    <location>
        <begin position="51"/>
        <end position="64"/>
    </location>
</feature>
<feature type="compositionally biased region" description="Basic residues" evidence="2">
    <location>
        <begin position="94"/>
        <end position="103"/>
    </location>
</feature>
<keyword evidence="1" id="KW-0175">Coiled coil</keyword>
<proteinExistence type="predicted"/>
<protein>
    <submittedName>
        <fullName evidence="3">Uncharacterized protein</fullName>
    </submittedName>
</protein>
<feature type="compositionally biased region" description="Basic and acidic residues" evidence="2">
    <location>
        <begin position="287"/>
        <end position="296"/>
    </location>
</feature>